<organism evidence="2 3">
    <name type="scientific">Kitasatospora herbaricolor</name>
    <dbReference type="NCBI Taxonomy" id="68217"/>
    <lineage>
        <taxon>Bacteria</taxon>
        <taxon>Bacillati</taxon>
        <taxon>Actinomycetota</taxon>
        <taxon>Actinomycetes</taxon>
        <taxon>Kitasatosporales</taxon>
        <taxon>Streptomycetaceae</taxon>
        <taxon>Kitasatospora</taxon>
    </lineage>
</organism>
<dbReference type="InterPro" id="IPR015943">
    <property type="entry name" value="WD40/YVTN_repeat-like_dom_sf"/>
</dbReference>
<keyword evidence="3" id="KW-1185">Reference proteome</keyword>
<dbReference type="Proteomes" id="UP001432014">
    <property type="component" value="Chromosome"/>
</dbReference>
<evidence type="ECO:0000313" key="2">
    <source>
        <dbReference type="EMBL" id="WUS55404.1"/>
    </source>
</evidence>
<evidence type="ECO:0000256" key="1">
    <source>
        <dbReference type="SAM" id="MobiDB-lite"/>
    </source>
</evidence>
<protein>
    <submittedName>
        <fullName evidence="2">Uncharacterized protein</fullName>
    </submittedName>
</protein>
<dbReference type="RefSeq" id="WP_329499951.1">
    <property type="nucleotide sequence ID" value="NZ_CP108460.1"/>
</dbReference>
<feature type="region of interest" description="Disordered" evidence="1">
    <location>
        <begin position="133"/>
        <end position="157"/>
    </location>
</feature>
<gene>
    <name evidence="2" type="ORF">OG469_07695</name>
</gene>
<evidence type="ECO:0000313" key="3">
    <source>
        <dbReference type="Proteomes" id="UP001432014"/>
    </source>
</evidence>
<dbReference type="Gene3D" id="2.130.10.10">
    <property type="entry name" value="YVTN repeat-like/Quinoprotein amine dehydrogenase"/>
    <property type="match status" value="1"/>
</dbReference>
<feature type="compositionally biased region" description="Basic and acidic residues" evidence="1">
    <location>
        <begin position="133"/>
        <end position="145"/>
    </location>
</feature>
<dbReference type="SUPFAM" id="SSF50998">
    <property type="entry name" value="Quinoprotein alcohol dehydrogenase-like"/>
    <property type="match status" value="1"/>
</dbReference>
<dbReference type="EMBL" id="CP108482">
    <property type="protein sequence ID" value="WUS55404.1"/>
    <property type="molecule type" value="Genomic_DNA"/>
</dbReference>
<accession>A0ABZ1W3K8</accession>
<reference evidence="2 3" key="1">
    <citation type="submission" date="2022-10" db="EMBL/GenBank/DDBJ databases">
        <title>The complete genomes of actinobacterial strains from the NBC collection.</title>
        <authorList>
            <person name="Joergensen T.S."/>
            <person name="Alvarez Arevalo M."/>
            <person name="Sterndorff E.B."/>
            <person name="Faurdal D."/>
            <person name="Vuksanovic O."/>
            <person name="Mourched A.-S."/>
            <person name="Charusanti P."/>
            <person name="Shaw S."/>
            <person name="Blin K."/>
            <person name="Weber T."/>
        </authorList>
    </citation>
    <scope>NUCLEOTIDE SEQUENCE [LARGE SCALE GENOMIC DNA]</scope>
    <source>
        <strain evidence="2 3">NBC_01247</strain>
    </source>
</reference>
<sequence>MSDDDWINERLDTDLQFKVVGSAPRYASTTDKPVEYYAARAADGLVLGYLWTCDADDAADFTRRPRFDDWNGALFWTGELIKAKARGLTPSQAVQELFAEPGTPLSGRLVPESRAVASSLAWLDTLDADRIPVPRPDRIEPRGWRPDPPLDPGRSERARAAGGWLYRTDPGYDPAGRVPPQAVAGAWEVNSAGRAVRFWHNPEYGAAVAPVAPAGAGVPVPPLHAGRRPAGRALLGWLEDPLAPRFCRLAGSSGSGRTHLLSWLAAAAPPDNPRADRRVHAVLHAEGLTVRSATWLLAARLGLVARTPAELMAALQDGVPRTVVVTDLDRAGDALLPGAAERIAVELLTPLLQVPWLRLLVESGSGTPAAAALGTAAPAGAVLDLDDPRWTDPDRFASWCAGLGGTPVAAGQVHPSPGLARLAARTPAAVLDPGKSPADRASALAAVWWTALPEELRPAVRALAAGPVTAELWAALPGVGGPDAVRRAAELVPPPADGGAWRLQPDELAARVAAESPAVGHAGLVRSIADGVPRLATGRPDLAQAGPERLGTLLRHAVPAGIAGQLLADPELLVHADPAAVTAAFEQAEAAGDPPGALAEAWQLAGPACAAGTAAERAAALHAWLAGRDEEAAARCAALSGQTWTARWSYRRDNGQVRGAALGHGRYAGRLAVAVNGILRHVDPATGRDAARTDPLRLPSFPPVAVLCGADGSYYLLRTNGVVAELPLYDSLGNSLSRALDWATRNFADGVTALATRGEQDEPALVAVGDGGGRLHCFGTDGGPVLSPDEPLHRGAVTAVGLAVSTDGGFAVSGGRDGRVWSWAHAAGRAPELVDERPCPVTAVAAAGTARGPVTVAAWSDGLVRIRRPDTSGPALDLRLGGPARSVTVDPAGLVCLALPKGVVALSLD</sequence>
<dbReference type="InterPro" id="IPR011047">
    <property type="entry name" value="Quinoprotein_ADH-like_sf"/>
</dbReference>
<name>A0ABZ1W3K8_9ACTN</name>
<proteinExistence type="predicted"/>